<dbReference type="AlphaFoldDB" id="A6F396"/>
<proteinExistence type="predicted"/>
<feature type="transmembrane region" description="Helical" evidence="1">
    <location>
        <begin position="21"/>
        <end position="42"/>
    </location>
</feature>
<keyword evidence="1" id="KW-1133">Transmembrane helix</keyword>
<comment type="caution">
    <text evidence="2">The sequence shown here is derived from an EMBL/GenBank/DDBJ whole genome shotgun (WGS) entry which is preliminary data.</text>
</comment>
<reference evidence="2 3" key="1">
    <citation type="submission" date="2007-06" db="EMBL/GenBank/DDBJ databases">
        <authorList>
            <person name="Green D."/>
            <person name="Ferriera S."/>
            <person name="Johnson J."/>
            <person name="Kravitz S."/>
            <person name="Beeson K."/>
            <person name="Sutton G."/>
            <person name="Rogers Y.-H."/>
            <person name="Friedman R."/>
            <person name="Frazier M."/>
            <person name="Venter J.C."/>
        </authorList>
    </citation>
    <scope>NUCLEOTIDE SEQUENCE [LARGE SCALE GENOMIC DNA]</scope>
    <source>
        <strain evidence="2 3">DG893</strain>
    </source>
</reference>
<dbReference type="EMBL" id="ABCP01000030">
    <property type="protein sequence ID" value="EDM46743.1"/>
    <property type="molecule type" value="Genomic_DNA"/>
</dbReference>
<gene>
    <name evidence="2" type="ORF">MDG893_06550</name>
</gene>
<keyword evidence="3" id="KW-1185">Reference proteome</keyword>
<protein>
    <submittedName>
        <fullName evidence="2">Uncharacterized protein</fullName>
    </submittedName>
</protein>
<organism evidence="2 3">
    <name type="scientific">Marinobacter algicola DG893</name>
    <dbReference type="NCBI Taxonomy" id="443152"/>
    <lineage>
        <taxon>Bacteria</taxon>
        <taxon>Pseudomonadati</taxon>
        <taxon>Pseudomonadota</taxon>
        <taxon>Gammaproteobacteria</taxon>
        <taxon>Pseudomonadales</taxon>
        <taxon>Marinobacteraceae</taxon>
        <taxon>Marinobacter</taxon>
    </lineage>
</organism>
<evidence type="ECO:0000256" key="1">
    <source>
        <dbReference type="SAM" id="Phobius"/>
    </source>
</evidence>
<name>A6F396_9GAMM</name>
<dbReference type="Proteomes" id="UP000005856">
    <property type="component" value="Unassembled WGS sequence"/>
</dbReference>
<keyword evidence="1" id="KW-0812">Transmembrane</keyword>
<evidence type="ECO:0000313" key="2">
    <source>
        <dbReference type="EMBL" id="EDM46743.1"/>
    </source>
</evidence>
<keyword evidence="1" id="KW-0472">Membrane</keyword>
<accession>A6F396</accession>
<dbReference type="STRING" id="443152.MDG893_06550"/>
<evidence type="ECO:0000313" key="3">
    <source>
        <dbReference type="Proteomes" id="UP000005856"/>
    </source>
</evidence>
<sequence>MPTVSGFRELIERRLKYASAPVIFGSVLYMFGFLWARLWLFGATGSSFGNNMFPTIYEKMVQGLRLID</sequence>